<dbReference type="PANTHER" id="PTHR46230">
    <property type="match status" value="1"/>
</dbReference>
<keyword evidence="3" id="KW-1185">Reference proteome</keyword>
<evidence type="ECO:0000256" key="1">
    <source>
        <dbReference type="RuleBase" id="RU003860"/>
    </source>
</evidence>
<comment type="similarity">
    <text evidence="1">Belongs to the BolA/IbaG family.</text>
</comment>
<dbReference type="InterPro" id="IPR002634">
    <property type="entry name" value="BolA"/>
</dbReference>
<dbReference type="Gene3D" id="3.30.300.90">
    <property type="entry name" value="BolA-like"/>
    <property type="match status" value="1"/>
</dbReference>
<dbReference type="Proteomes" id="UP001595705">
    <property type="component" value="Unassembled WGS sequence"/>
</dbReference>
<proteinExistence type="inferred from homology"/>
<organism evidence="2 3">
    <name type="scientific">Luteimonas soli</name>
    <dbReference type="NCBI Taxonomy" id="1648966"/>
    <lineage>
        <taxon>Bacteria</taxon>
        <taxon>Pseudomonadati</taxon>
        <taxon>Pseudomonadota</taxon>
        <taxon>Gammaproteobacteria</taxon>
        <taxon>Lysobacterales</taxon>
        <taxon>Lysobacteraceae</taxon>
        <taxon>Luteimonas</taxon>
    </lineage>
</organism>
<dbReference type="PANTHER" id="PTHR46230:SF7">
    <property type="entry name" value="BOLA-LIKE PROTEIN 1"/>
    <property type="match status" value="1"/>
</dbReference>
<comment type="caution">
    <text evidence="2">The sequence shown here is derived from an EMBL/GenBank/DDBJ whole genome shotgun (WGS) entry which is preliminary data.</text>
</comment>
<dbReference type="RefSeq" id="WP_386742527.1">
    <property type="nucleotide sequence ID" value="NZ_JBHRYA010000003.1"/>
</dbReference>
<dbReference type="SUPFAM" id="SSF82657">
    <property type="entry name" value="BolA-like"/>
    <property type="match status" value="1"/>
</dbReference>
<dbReference type="Pfam" id="PF01722">
    <property type="entry name" value="BolA"/>
    <property type="match status" value="1"/>
</dbReference>
<protein>
    <submittedName>
        <fullName evidence="2">BolA family protein</fullName>
    </submittedName>
</protein>
<evidence type="ECO:0000313" key="2">
    <source>
        <dbReference type="EMBL" id="MFC3715408.1"/>
    </source>
</evidence>
<dbReference type="InterPro" id="IPR036065">
    <property type="entry name" value="BolA-like_sf"/>
</dbReference>
<gene>
    <name evidence="2" type="ORF">ACFONC_04505</name>
</gene>
<accession>A0ABV7XJE8</accession>
<dbReference type="PIRSF" id="PIRSF003113">
    <property type="entry name" value="BolA"/>
    <property type="match status" value="1"/>
</dbReference>
<evidence type="ECO:0000313" key="3">
    <source>
        <dbReference type="Proteomes" id="UP001595705"/>
    </source>
</evidence>
<dbReference type="EMBL" id="JBHRYA010000003">
    <property type="protein sequence ID" value="MFC3715408.1"/>
    <property type="molecule type" value="Genomic_DNA"/>
</dbReference>
<reference evidence="3" key="1">
    <citation type="journal article" date="2019" name="Int. J. Syst. Evol. Microbiol.">
        <title>The Global Catalogue of Microorganisms (GCM) 10K type strain sequencing project: providing services to taxonomists for standard genome sequencing and annotation.</title>
        <authorList>
            <consortium name="The Broad Institute Genomics Platform"/>
            <consortium name="The Broad Institute Genome Sequencing Center for Infectious Disease"/>
            <person name="Wu L."/>
            <person name="Ma J."/>
        </authorList>
    </citation>
    <scope>NUCLEOTIDE SEQUENCE [LARGE SCALE GENOMIC DNA]</scope>
    <source>
        <strain evidence="3">KCTC 42441</strain>
    </source>
</reference>
<name>A0ABV7XJE8_9GAMM</name>
<sequence length="96" mass="10207">MTGGPLPREQRAAAIRDALQAAFAPTVLEVRDDSHRHAGHAGARDGRGHFDVRIVSEAFAGMAPLARHRAVYAAMGELMTTDIHALSIHAATPTES</sequence>